<comment type="caution">
    <text evidence="2">The sequence shown here is derived from an EMBL/GenBank/DDBJ whole genome shotgun (WGS) entry which is preliminary data.</text>
</comment>
<feature type="region of interest" description="Disordered" evidence="1">
    <location>
        <begin position="140"/>
        <end position="167"/>
    </location>
</feature>
<accession>A0AAD6ZYV9</accession>
<organism evidence="2 3">
    <name type="scientific">Mycena albidolilacea</name>
    <dbReference type="NCBI Taxonomy" id="1033008"/>
    <lineage>
        <taxon>Eukaryota</taxon>
        <taxon>Fungi</taxon>
        <taxon>Dikarya</taxon>
        <taxon>Basidiomycota</taxon>
        <taxon>Agaricomycotina</taxon>
        <taxon>Agaricomycetes</taxon>
        <taxon>Agaricomycetidae</taxon>
        <taxon>Agaricales</taxon>
        <taxon>Marasmiineae</taxon>
        <taxon>Mycenaceae</taxon>
        <taxon>Mycena</taxon>
    </lineage>
</organism>
<sequence>MCRASCRHGAVWTADSDKSMKWRKKTFITFLGMYKATYIEAEDRLQKLLELFLSFSTASVNIGCSDASELTPDPRWTTRILGHDHERAPHVVQRTHGRRRELRVQRLLRGVEVLPHASSSIESPVGATVDTVGVFVGSDNAGSTRGGDAGDEKSSCTAGGPRRGISRSPRRASIFMVAWFAKTVMAGGREVSRVEVGKESKDA</sequence>
<evidence type="ECO:0000313" key="2">
    <source>
        <dbReference type="EMBL" id="KAJ7343756.1"/>
    </source>
</evidence>
<name>A0AAD6ZYV9_9AGAR</name>
<evidence type="ECO:0000256" key="1">
    <source>
        <dbReference type="SAM" id="MobiDB-lite"/>
    </source>
</evidence>
<proteinExistence type="predicted"/>
<dbReference type="Proteomes" id="UP001218218">
    <property type="component" value="Unassembled WGS sequence"/>
</dbReference>
<gene>
    <name evidence="2" type="ORF">DFH08DRAFT_810307</name>
</gene>
<protein>
    <submittedName>
        <fullName evidence="2">Uncharacterized protein</fullName>
    </submittedName>
</protein>
<keyword evidence="3" id="KW-1185">Reference proteome</keyword>
<evidence type="ECO:0000313" key="3">
    <source>
        <dbReference type="Proteomes" id="UP001218218"/>
    </source>
</evidence>
<dbReference type="AlphaFoldDB" id="A0AAD6ZYV9"/>
<reference evidence="2" key="1">
    <citation type="submission" date="2023-03" db="EMBL/GenBank/DDBJ databases">
        <title>Massive genome expansion in bonnet fungi (Mycena s.s.) driven by repeated elements and novel gene families across ecological guilds.</title>
        <authorList>
            <consortium name="Lawrence Berkeley National Laboratory"/>
            <person name="Harder C.B."/>
            <person name="Miyauchi S."/>
            <person name="Viragh M."/>
            <person name="Kuo A."/>
            <person name="Thoen E."/>
            <person name="Andreopoulos B."/>
            <person name="Lu D."/>
            <person name="Skrede I."/>
            <person name="Drula E."/>
            <person name="Henrissat B."/>
            <person name="Morin E."/>
            <person name="Kohler A."/>
            <person name="Barry K."/>
            <person name="LaButti K."/>
            <person name="Morin E."/>
            <person name="Salamov A."/>
            <person name="Lipzen A."/>
            <person name="Mereny Z."/>
            <person name="Hegedus B."/>
            <person name="Baldrian P."/>
            <person name="Stursova M."/>
            <person name="Weitz H."/>
            <person name="Taylor A."/>
            <person name="Grigoriev I.V."/>
            <person name="Nagy L.G."/>
            <person name="Martin F."/>
            <person name="Kauserud H."/>
        </authorList>
    </citation>
    <scope>NUCLEOTIDE SEQUENCE</scope>
    <source>
        <strain evidence="2">CBHHK002</strain>
    </source>
</reference>
<dbReference type="EMBL" id="JARIHO010000022">
    <property type="protein sequence ID" value="KAJ7343756.1"/>
    <property type="molecule type" value="Genomic_DNA"/>
</dbReference>